<name>A0A388TK57_9BACT</name>
<evidence type="ECO:0000313" key="2">
    <source>
        <dbReference type="Proteomes" id="UP000282196"/>
    </source>
</evidence>
<keyword evidence="2" id="KW-1185">Reference proteome</keyword>
<gene>
    <name evidence="1" type="ORF">RDn1_111</name>
</gene>
<protein>
    <submittedName>
        <fullName evidence="1">Uncharacterized protein</fullName>
    </submittedName>
</protein>
<dbReference type="EMBL" id="BGZP01000002">
    <property type="protein sequence ID" value="GBR77452.1"/>
    <property type="molecule type" value="Genomic_DNA"/>
</dbReference>
<dbReference type="AlphaFoldDB" id="A0A388TK57"/>
<sequence>MNGIETKFWATNPKNIPNQRKHLELKIKAVTTEDLLRAAKQEEKNRFLTESKKTFGFVV</sequence>
<organism evidence="1 2">
    <name type="scientific">Candidatus Termititenax dinenymphae</name>
    <dbReference type="NCBI Taxonomy" id="2218523"/>
    <lineage>
        <taxon>Bacteria</taxon>
        <taxon>Bacillati</taxon>
        <taxon>Candidatus Margulisiibacteriota</taxon>
        <taxon>Candidatus Termititenacia</taxon>
        <taxon>Candidatus Termititenacales</taxon>
        <taxon>Candidatus Termititenacaceae</taxon>
        <taxon>Candidatus Termititenax</taxon>
    </lineage>
</organism>
<evidence type="ECO:0000313" key="1">
    <source>
        <dbReference type="EMBL" id="GBR77452.1"/>
    </source>
</evidence>
<comment type="caution">
    <text evidence="1">The sequence shown here is derived from an EMBL/GenBank/DDBJ whole genome shotgun (WGS) entry which is preliminary data.</text>
</comment>
<reference evidence="1 2" key="1">
    <citation type="journal article" date="2019" name="ISME J.">
        <title>Genome analyses of uncultured TG2/ZB3 bacteria in 'Margulisbacteria' specifically attached to ectosymbiotic spirochetes of protists in the termite gut.</title>
        <authorList>
            <person name="Utami Y.D."/>
            <person name="Kuwahara H."/>
            <person name="Igai K."/>
            <person name="Murakami T."/>
            <person name="Sugaya K."/>
            <person name="Morikawa T."/>
            <person name="Nagura Y."/>
            <person name="Yuki M."/>
            <person name="Deevong P."/>
            <person name="Inoue T."/>
            <person name="Kihara K."/>
            <person name="Lo N."/>
            <person name="Yamada A."/>
            <person name="Ohkuma M."/>
            <person name="Hongoh Y."/>
        </authorList>
    </citation>
    <scope>NUCLEOTIDE SEQUENCE [LARGE SCALE GENOMIC DNA]</scope>
    <source>
        <strain evidence="1">RsDinE6-01</strain>
    </source>
</reference>
<accession>A0A388TK57</accession>
<dbReference type="Proteomes" id="UP000282196">
    <property type="component" value="Unassembled WGS sequence"/>
</dbReference>
<proteinExistence type="predicted"/>